<gene>
    <name evidence="2" type="ORF">BTUL_0002g01180</name>
</gene>
<accession>A0A4Z1FEQ1</accession>
<sequence>MTSSSQQTKKERVELHWSLRANRDGVEASLRDHNRRRICSFKDNKPVAIGSGQGYHLGKNFGTYINYDVSHSVEELATSWIPAEHIKLYSNGLEKVVEFGKYLQRKAELKFEWNKESLVKLEQRIPMVRRIDKQVFLDGQQDPLLEVYLEESQRLGHNKRGDRDYRNKGFEKIHHSKHRGEEKRGPVHRAIETDTPTFREKEKIIDEVLEMILRGKRAPAPQVTPREGRRSQRDR</sequence>
<evidence type="ECO:0000313" key="2">
    <source>
        <dbReference type="EMBL" id="TGO19871.1"/>
    </source>
</evidence>
<organism evidence="2 3">
    <name type="scientific">Botrytis tulipae</name>
    <dbReference type="NCBI Taxonomy" id="87230"/>
    <lineage>
        <taxon>Eukaryota</taxon>
        <taxon>Fungi</taxon>
        <taxon>Dikarya</taxon>
        <taxon>Ascomycota</taxon>
        <taxon>Pezizomycotina</taxon>
        <taxon>Leotiomycetes</taxon>
        <taxon>Helotiales</taxon>
        <taxon>Sclerotiniaceae</taxon>
        <taxon>Botrytis</taxon>
    </lineage>
</organism>
<proteinExistence type="predicted"/>
<dbReference type="AlphaFoldDB" id="A0A4Z1FEQ1"/>
<feature type="region of interest" description="Disordered" evidence="1">
    <location>
        <begin position="215"/>
        <end position="235"/>
    </location>
</feature>
<dbReference type="Proteomes" id="UP000297777">
    <property type="component" value="Unassembled WGS sequence"/>
</dbReference>
<comment type="caution">
    <text evidence="2">The sequence shown here is derived from an EMBL/GenBank/DDBJ whole genome shotgun (WGS) entry which is preliminary data.</text>
</comment>
<evidence type="ECO:0000256" key="1">
    <source>
        <dbReference type="SAM" id="MobiDB-lite"/>
    </source>
</evidence>
<name>A0A4Z1FEQ1_9HELO</name>
<evidence type="ECO:0000313" key="3">
    <source>
        <dbReference type="Proteomes" id="UP000297777"/>
    </source>
</evidence>
<reference evidence="2 3" key="1">
    <citation type="submission" date="2017-12" db="EMBL/GenBank/DDBJ databases">
        <title>Comparative genomics of Botrytis spp.</title>
        <authorList>
            <person name="Valero-Jimenez C.A."/>
            <person name="Tapia P."/>
            <person name="Veloso J."/>
            <person name="Silva-Moreno E."/>
            <person name="Staats M."/>
            <person name="Valdes J.H."/>
            <person name="Van Kan J.A.L."/>
        </authorList>
    </citation>
    <scope>NUCLEOTIDE SEQUENCE [LARGE SCALE GENOMIC DNA]</scope>
    <source>
        <strain evidence="2 3">Bt9001</strain>
    </source>
</reference>
<protein>
    <submittedName>
        <fullName evidence="2">Uncharacterized protein</fullName>
    </submittedName>
</protein>
<keyword evidence="3" id="KW-1185">Reference proteome</keyword>
<feature type="compositionally biased region" description="Basic and acidic residues" evidence="1">
    <location>
        <begin position="226"/>
        <end position="235"/>
    </location>
</feature>
<dbReference type="EMBL" id="PQXH01000002">
    <property type="protein sequence ID" value="TGO19871.1"/>
    <property type="molecule type" value="Genomic_DNA"/>
</dbReference>